<dbReference type="EMBL" id="BSXW01001160">
    <property type="protein sequence ID" value="GMF34177.1"/>
    <property type="molecule type" value="Genomic_DNA"/>
</dbReference>
<comment type="subcellular location">
    <subcellularLocation>
        <location evidence="1">Host cell</location>
    </subcellularLocation>
    <subcellularLocation>
        <location evidence="2">Secreted</location>
    </subcellularLocation>
</comment>
<accession>A0A9W6X9M1</accession>
<evidence type="ECO:0000256" key="1">
    <source>
        <dbReference type="ARBA" id="ARBA00004340"/>
    </source>
</evidence>
<sequence length="317" mass="35015">MLGMVDQEAQQRQQHDAVEDEGEGLESRAEQLHWQRWTLVRARHAHEHAAREDEHGADKVVGGESLVWQQNGSEERVPADGEPRHRGQQRLRGEAVGQRAQRRVHHQHGEEAAVEVGAAQIGLDGHRRHGAVCPARRRGLLLLALVVRQLEQQLAGDAEDAGDGGEKQPKRPADEPHGAGVADAARGEVKMRPIKEENLDDPILRNVAPNNLQIFLAKTEGDAWLSSLTEDVNKLQKGEKTALIEALTQEDKELQGESGLEKVLAEMPSPSTDEIHVLVVVPPDVGSKRPADNKVAVQKRLRLINPTWQPSSPTWQP</sequence>
<protein>
    <submittedName>
        <fullName evidence="6">Unnamed protein product</fullName>
    </submittedName>
</protein>
<evidence type="ECO:0000256" key="3">
    <source>
        <dbReference type="ARBA" id="ARBA00022525"/>
    </source>
</evidence>
<feature type="domain" description="Crinkler effector protein N-terminal" evidence="5">
    <location>
        <begin position="194"/>
        <end position="280"/>
    </location>
</feature>
<feature type="region of interest" description="Disordered" evidence="4">
    <location>
        <begin position="69"/>
        <end position="94"/>
    </location>
</feature>
<dbReference type="GO" id="GO:0005576">
    <property type="term" value="C:extracellular region"/>
    <property type="evidence" value="ECO:0007669"/>
    <property type="project" value="UniProtKB-SubCell"/>
</dbReference>
<dbReference type="Pfam" id="PF20147">
    <property type="entry name" value="Crinkler"/>
    <property type="match status" value="1"/>
</dbReference>
<evidence type="ECO:0000256" key="2">
    <source>
        <dbReference type="ARBA" id="ARBA00004613"/>
    </source>
</evidence>
<dbReference type="OrthoDB" id="165609at2759"/>
<keyword evidence="3" id="KW-0964">Secreted</keyword>
<dbReference type="AlphaFoldDB" id="A0A9W6X9M1"/>
<reference evidence="6" key="1">
    <citation type="submission" date="2023-04" db="EMBL/GenBank/DDBJ databases">
        <title>Phytophthora lilii NBRC 32176.</title>
        <authorList>
            <person name="Ichikawa N."/>
            <person name="Sato H."/>
            <person name="Tonouchi N."/>
        </authorList>
    </citation>
    <scope>NUCLEOTIDE SEQUENCE</scope>
    <source>
        <strain evidence="6">NBRC 32176</strain>
    </source>
</reference>
<evidence type="ECO:0000313" key="7">
    <source>
        <dbReference type="Proteomes" id="UP001165083"/>
    </source>
</evidence>
<dbReference type="InterPro" id="IPR045379">
    <property type="entry name" value="Crinkler_N"/>
</dbReference>
<feature type="region of interest" description="Disordered" evidence="4">
    <location>
        <begin position="1"/>
        <end position="27"/>
    </location>
</feature>
<gene>
    <name evidence="6" type="ORF">Plil01_001456600</name>
</gene>
<feature type="compositionally biased region" description="Basic and acidic residues" evidence="4">
    <location>
        <begin position="73"/>
        <end position="85"/>
    </location>
</feature>
<evidence type="ECO:0000313" key="6">
    <source>
        <dbReference type="EMBL" id="GMF34177.1"/>
    </source>
</evidence>
<proteinExistence type="predicted"/>
<keyword evidence="7" id="KW-1185">Reference proteome</keyword>
<name>A0A9W6X9M1_9STRA</name>
<feature type="region of interest" description="Disordered" evidence="4">
    <location>
        <begin position="156"/>
        <end position="191"/>
    </location>
</feature>
<evidence type="ECO:0000259" key="5">
    <source>
        <dbReference type="Pfam" id="PF20147"/>
    </source>
</evidence>
<evidence type="ECO:0000256" key="4">
    <source>
        <dbReference type="SAM" id="MobiDB-lite"/>
    </source>
</evidence>
<dbReference type="Proteomes" id="UP001165083">
    <property type="component" value="Unassembled WGS sequence"/>
</dbReference>
<feature type="compositionally biased region" description="Basic and acidic residues" evidence="4">
    <location>
        <begin position="164"/>
        <end position="177"/>
    </location>
</feature>
<comment type="caution">
    <text evidence="6">The sequence shown here is derived from an EMBL/GenBank/DDBJ whole genome shotgun (WGS) entry which is preliminary data.</text>
</comment>
<dbReference type="GO" id="GO:0043657">
    <property type="term" value="C:host cell"/>
    <property type="evidence" value="ECO:0007669"/>
    <property type="project" value="UniProtKB-SubCell"/>
</dbReference>
<organism evidence="6 7">
    <name type="scientific">Phytophthora lilii</name>
    <dbReference type="NCBI Taxonomy" id="2077276"/>
    <lineage>
        <taxon>Eukaryota</taxon>
        <taxon>Sar</taxon>
        <taxon>Stramenopiles</taxon>
        <taxon>Oomycota</taxon>
        <taxon>Peronosporomycetes</taxon>
        <taxon>Peronosporales</taxon>
        <taxon>Peronosporaceae</taxon>
        <taxon>Phytophthora</taxon>
    </lineage>
</organism>